<keyword evidence="2" id="KW-1185">Reference proteome</keyword>
<dbReference type="PANTHER" id="PTHR43428:SF1">
    <property type="entry name" value="ARSENATE REDUCTASE"/>
    <property type="match status" value="1"/>
</dbReference>
<evidence type="ECO:0000313" key="2">
    <source>
        <dbReference type="Proteomes" id="UP000576082"/>
    </source>
</evidence>
<dbReference type="EMBL" id="JABANE010000060">
    <property type="protein sequence ID" value="NME70312.1"/>
    <property type="molecule type" value="Genomic_DNA"/>
</dbReference>
<sequence length="206" mass="22770">MENATVSTLEQYITSAKEEFHLISEERKAALEVISNFVKTKLAEDGLANLILICTHNSRRSHLSQVWTQVAAYHYGFSDVFAYSGGTEATALFPSAANALERAGLSVQKLSEEANPVYAIKYDENQPAIIAFSKKYDHAFNAQSGFGAVMTCGHADANCPFIPGATRISLPFEDPKAFDGTPEQEDKYDERCRQIARELLYAFSVI</sequence>
<dbReference type="InterPro" id="IPR036196">
    <property type="entry name" value="Ptyr_pPase_sf"/>
</dbReference>
<reference evidence="1 2" key="1">
    <citation type="submission" date="2020-04" db="EMBL/GenBank/DDBJ databases">
        <title>Flammeovirga sp. SR4, a novel species isolated from seawater.</title>
        <authorList>
            <person name="Wang X."/>
        </authorList>
    </citation>
    <scope>NUCLEOTIDE SEQUENCE [LARGE SCALE GENOMIC DNA]</scope>
    <source>
        <strain evidence="1 2">ATCC 23126</strain>
    </source>
</reference>
<dbReference type="Proteomes" id="UP000576082">
    <property type="component" value="Unassembled WGS sequence"/>
</dbReference>
<dbReference type="AlphaFoldDB" id="A0A7X9RX44"/>
<evidence type="ECO:0000313" key="1">
    <source>
        <dbReference type="EMBL" id="NME70312.1"/>
    </source>
</evidence>
<dbReference type="PANTHER" id="PTHR43428">
    <property type="entry name" value="ARSENATE REDUCTASE"/>
    <property type="match status" value="1"/>
</dbReference>
<protein>
    <submittedName>
        <fullName evidence="1">Protein-tyrosine-phosphatase</fullName>
    </submittedName>
</protein>
<gene>
    <name evidence="1" type="ORF">HHU12_20210</name>
</gene>
<dbReference type="Gene3D" id="3.40.50.2300">
    <property type="match status" value="1"/>
</dbReference>
<comment type="caution">
    <text evidence="1">The sequence shown here is derived from an EMBL/GenBank/DDBJ whole genome shotgun (WGS) entry which is preliminary data.</text>
</comment>
<dbReference type="SUPFAM" id="SSF52788">
    <property type="entry name" value="Phosphotyrosine protein phosphatases I"/>
    <property type="match status" value="1"/>
</dbReference>
<organism evidence="1 2">
    <name type="scientific">Flammeovirga aprica JL-4</name>
    <dbReference type="NCBI Taxonomy" id="694437"/>
    <lineage>
        <taxon>Bacteria</taxon>
        <taxon>Pseudomonadati</taxon>
        <taxon>Bacteroidota</taxon>
        <taxon>Cytophagia</taxon>
        <taxon>Cytophagales</taxon>
        <taxon>Flammeovirgaceae</taxon>
        <taxon>Flammeovirga</taxon>
    </lineage>
</organism>
<proteinExistence type="predicted"/>
<name>A0A7X9RX44_9BACT</name>
<dbReference type="RefSeq" id="WP_169658553.1">
    <property type="nucleotide sequence ID" value="NZ_JABANE010000060.1"/>
</dbReference>
<accession>A0A7X9RX44</accession>